<dbReference type="Proteomes" id="UP000321534">
    <property type="component" value="Unassembled WGS sequence"/>
</dbReference>
<dbReference type="Pfam" id="PF03466">
    <property type="entry name" value="LysR_substrate"/>
    <property type="match status" value="1"/>
</dbReference>
<dbReference type="RefSeq" id="WP_147062456.1">
    <property type="nucleotide sequence ID" value="NZ_BAAARO010000025.1"/>
</dbReference>
<organism evidence="6 7">
    <name type="scientific">Terrabacter aerolatus</name>
    <dbReference type="NCBI Taxonomy" id="422442"/>
    <lineage>
        <taxon>Bacteria</taxon>
        <taxon>Bacillati</taxon>
        <taxon>Actinomycetota</taxon>
        <taxon>Actinomycetes</taxon>
        <taxon>Micrococcales</taxon>
        <taxon>Intrasporangiaceae</taxon>
        <taxon>Terrabacter</taxon>
    </lineage>
</organism>
<dbReference type="InterPro" id="IPR036390">
    <property type="entry name" value="WH_DNA-bd_sf"/>
</dbReference>
<dbReference type="AlphaFoldDB" id="A0A512CVV5"/>
<dbReference type="GO" id="GO:0000976">
    <property type="term" value="F:transcription cis-regulatory region binding"/>
    <property type="evidence" value="ECO:0007669"/>
    <property type="project" value="TreeGrafter"/>
</dbReference>
<dbReference type="Gene3D" id="3.40.190.10">
    <property type="entry name" value="Periplasmic binding protein-like II"/>
    <property type="match status" value="2"/>
</dbReference>
<evidence type="ECO:0000256" key="1">
    <source>
        <dbReference type="ARBA" id="ARBA00009437"/>
    </source>
</evidence>
<evidence type="ECO:0000259" key="5">
    <source>
        <dbReference type="PROSITE" id="PS50931"/>
    </source>
</evidence>
<keyword evidence="3" id="KW-0238">DNA-binding</keyword>
<keyword evidence="4" id="KW-0804">Transcription</keyword>
<dbReference type="OrthoDB" id="9808620at2"/>
<dbReference type="InterPro" id="IPR005119">
    <property type="entry name" value="LysR_subst-bd"/>
</dbReference>
<evidence type="ECO:0000313" key="6">
    <source>
        <dbReference type="EMBL" id="GEO28368.1"/>
    </source>
</evidence>
<dbReference type="SUPFAM" id="SSF53850">
    <property type="entry name" value="Periplasmic binding protein-like II"/>
    <property type="match status" value="1"/>
</dbReference>
<comment type="similarity">
    <text evidence="1">Belongs to the LysR transcriptional regulatory family.</text>
</comment>
<dbReference type="InterPro" id="IPR000847">
    <property type="entry name" value="LysR_HTH_N"/>
</dbReference>
<evidence type="ECO:0000256" key="2">
    <source>
        <dbReference type="ARBA" id="ARBA00023015"/>
    </source>
</evidence>
<dbReference type="Gene3D" id="1.10.10.10">
    <property type="entry name" value="Winged helix-like DNA-binding domain superfamily/Winged helix DNA-binding domain"/>
    <property type="match status" value="1"/>
</dbReference>
<comment type="caution">
    <text evidence="6">The sequence shown here is derived from an EMBL/GenBank/DDBJ whole genome shotgun (WGS) entry which is preliminary data.</text>
</comment>
<feature type="domain" description="HTH lysR-type" evidence="5">
    <location>
        <begin position="6"/>
        <end position="63"/>
    </location>
</feature>
<dbReference type="PROSITE" id="PS50931">
    <property type="entry name" value="HTH_LYSR"/>
    <property type="match status" value="1"/>
</dbReference>
<dbReference type="EMBL" id="BJYX01000001">
    <property type="protein sequence ID" value="GEO28368.1"/>
    <property type="molecule type" value="Genomic_DNA"/>
</dbReference>
<evidence type="ECO:0000256" key="3">
    <source>
        <dbReference type="ARBA" id="ARBA00023125"/>
    </source>
</evidence>
<proteinExistence type="inferred from homology"/>
<dbReference type="Pfam" id="PF00126">
    <property type="entry name" value="HTH_1"/>
    <property type="match status" value="1"/>
</dbReference>
<accession>A0A512CVV5</accession>
<gene>
    <name evidence="6" type="ORF">TAE01_01780</name>
</gene>
<dbReference type="PANTHER" id="PTHR30126">
    <property type="entry name" value="HTH-TYPE TRANSCRIPTIONAL REGULATOR"/>
    <property type="match status" value="1"/>
</dbReference>
<dbReference type="PANTHER" id="PTHR30126:SF39">
    <property type="entry name" value="HTH-TYPE TRANSCRIPTIONAL REGULATOR CYSL"/>
    <property type="match status" value="1"/>
</dbReference>
<sequence length="303" mass="32436">MSRSWPDLAVLALLVGVDDLGSLGAAARRECMAQPNASRAVRRLEGELGVTLLRRGARGSVLTPQGTVLVHWAREVLADAGRLLDAAEALRGARRDELAVSASMTVAEHLVPAWLGELRRHRPGLRIHLLVHNSTTVFEQVETGACDVGFVESPSVPRGLHSCTVGQDRLVVVVTPAHPWARRRRPLRPDELAATPLVVRESGSGTRTTLDDALRDLPRAEPLLELASGAAVRASVLAGVGPAVVSVLAVREQVAAGTLRVVEVEGLALTRRLRAVWREPRRLTGPAAELVATARRLDTSVSP</sequence>
<reference evidence="6 7" key="1">
    <citation type="submission" date="2019-07" db="EMBL/GenBank/DDBJ databases">
        <title>Whole genome shotgun sequence of Terrabacter aerolatus NBRC 106305.</title>
        <authorList>
            <person name="Hosoyama A."/>
            <person name="Uohara A."/>
            <person name="Ohji S."/>
            <person name="Ichikawa N."/>
        </authorList>
    </citation>
    <scope>NUCLEOTIDE SEQUENCE [LARGE SCALE GENOMIC DNA]</scope>
    <source>
        <strain evidence="6 7">NBRC 106305</strain>
    </source>
</reference>
<evidence type="ECO:0000313" key="7">
    <source>
        <dbReference type="Proteomes" id="UP000321534"/>
    </source>
</evidence>
<keyword evidence="2" id="KW-0805">Transcription regulation</keyword>
<protein>
    <submittedName>
        <fullName evidence="6">LysR family transcriptional regulator</fullName>
    </submittedName>
</protein>
<name>A0A512CVV5_9MICO</name>
<evidence type="ECO:0000256" key="4">
    <source>
        <dbReference type="ARBA" id="ARBA00023163"/>
    </source>
</evidence>
<dbReference type="SUPFAM" id="SSF46785">
    <property type="entry name" value="Winged helix' DNA-binding domain"/>
    <property type="match status" value="1"/>
</dbReference>
<dbReference type="InterPro" id="IPR036388">
    <property type="entry name" value="WH-like_DNA-bd_sf"/>
</dbReference>
<dbReference type="GO" id="GO:0003700">
    <property type="term" value="F:DNA-binding transcription factor activity"/>
    <property type="evidence" value="ECO:0007669"/>
    <property type="project" value="InterPro"/>
</dbReference>
<keyword evidence="7" id="KW-1185">Reference proteome</keyword>